<dbReference type="GO" id="GO:0016301">
    <property type="term" value="F:kinase activity"/>
    <property type="evidence" value="ECO:0007669"/>
    <property type="project" value="UniProtKB-KW"/>
</dbReference>
<feature type="domain" description="ATPase BadF/BadG/BcrA/BcrD type" evidence="2">
    <location>
        <begin position="15"/>
        <end position="305"/>
    </location>
</feature>
<dbReference type="InterPro" id="IPR052519">
    <property type="entry name" value="Euk-type_GlcNAc_Kinase"/>
</dbReference>
<dbReference type="PANTHER" id="PTHR43190">
    <property type="entry name" value="N-ACETYL-D-GLUCOSAMINE KINASE"/>
    <property type="match status" value="1"/>
</dbReference>
<dbReference type="CDD" id="cd24007">
    <property type="entry name" value="ASKHA_NBD_eukNAGK-like"/>
    <property type="match status" value="1"/>
</dbReference>
<keyword evidence="3" id="KW-0808">Transferase</keyword>
<proteinExistence type="predicted"/>
<dbReference type="EMBL" id="JAVDUI010000001">
    <property type="protein sequence ID" value="MDR6892582.1"/>
    <property type="molecule type" value="Genomic_DNA"/>
</dbReference>
<dbReference type="PANTHER" id="PTHR43190:SF3">
    <property type="entry name" value="N-ACETYL-D-GLUCOSAMINE KINASE"/>
    <property type="match status" value="1"/>
</dbReference>
<dbReference type="Gene3D" id="3.30.420.40">
    <property type="match status" value="2"/>
</dbReference>
<protein>
    <submittedName>
        <fullName evidence="3">N-acetylglucosamine kinase-like BadF-type ATPase</fullName>
    </submittedName>
</protein>
<comment type="caution">
    <text evidence="3">The sequence shown here is derived from an EMBL/GenBank/DDBJ whole genome shotgun (WGS) entry which is preliminary data.</text>
</comment>
<dbReference type="InterPro" id="IPR002731">
    <property type="entry name" value="ATPase_BadF"/>
</dbReference>
<evidence type="ECO:0000313" key="4">
    <source>
        <dbReference type="Proteomes" id="UP001247307"/>
    </source>
</evidence>
<reference evidence="3" key="1">
    <citation type="submission" date="2023-07" db="EMBL/GenBank/DDBJ databases">
        <title>Sequencing the genomes of 1000 actinobacteria strains.</title>
        <authorList>
            <person name="Klenk H.-P."/>
        </authorList>
    </citation>
    <scope>NUCLEOTIDE SEQUENCE</scope>
    <source>
        <strain evidence="3">DSM 13988</strain>
    </source>
</reference>
<dbReference type="Pfam" id="PF01869">
    <property type="entry name" value="BcrAD_BadFG"/>
    <property type="match status" value="1"/>
</dbReference>
<sequence length="310" mass="31824">MGQLRGSAVRRGDYLGIDIGGTKTSAVLASQDSPDTPHASARAGSANVQNVSREEAAAALASLASQLESASPGWAGRVGSVVIGAGGVDTPEDAARLASLASEQLGIPRGRFRVVHDTRLILAANHHDTGIGVILGTGSVAWGVTAEGRESRSGGWGYLLGDEGSAWWFGREAVRESLRAFESEDDDALVPLVVDRAGVASAERLIGAFHEDPSRTRWAGLAPVVFEAAAAGSARAAAIIEGGVEAAADLIVSVADRLGSEGPVVCGGGLVQNQPSFASRLAERLAGEGLPEMQVLEREPVMGALYVASR</sequence>
<evidence type="ECO:0000313" key="3">
    <source>
        <dbReference type="EMBL" id="MDR6892582.1"/>
    </source>
</evidence>
<dbReference type="SUPFAM" id="SSF53067">
    <property type="entry name" value="Actin-like ATPase domain"/>
    <property type="match status" value="2"/>
</dbReference>
<dbReference type="Proteomes" id="UP001247307">
    <property type="component" value="Unassembled WGS sequence"/>
</dbReference>
<evidence type="ECO:0000259" key="2">
    <source>
        <dbReference type="Pfam" id="PF01869"/>
    </source>
</evidence>
<evidence type="ECO:0000256" key="1">
    <source>
        <dbReference type="SAM" id="MobiDB-lite"/>
    </source>
</evidence>
<name>A0AAE4C6W1_9MICC</name>
<dbReference type="InterPro" id="IPR043129">
    <property type="entry name" value="ATPase_NBD"/>
</dbReference>
<keyword evidence="3" id="KW-0418">Kinase</keyword>
<organism evidence="3 4">
    <name type="scientific">Falsarthrobacter nasiphocae</name>
    <dbReference type="NCBI Taxonomy" id="189863"/>
    <lineage>
        <taxon>Bacteria</taxon>
        <taxon>Bacillati</taxon>
        <taxon>Actinomycetota</taxon>
        <taxon>Actinomycetes</taxon>
        <taxon>Micrococcales</taxon>
        <taxon>Micrococcaceae</taxon>
        <taxon>Falsarthrobacter</taxon>
    </lineage>
</organism>
<dbReference type="RefSeq" id="WP_309851826.1">
    <property type="nucleotide sequence ID" value="NZ_BAAAIU010000020.1"/>
</dbReference>
<accession>A0AAE4C6W1</accession>
<keyword evidence="4" id="KW-1185">Reference proteome</keyword>
<gene>
    <name evidence="3" type="ORF">J2S35_001522</name>
</gene>
<feature type="region of interest" description="Disordered" evidence="1">
    <location>
        <begin position="27"/>
        <end position="48"/>
    </location>
</feature>
<dbReference type="AlphaFoldDB" id="A0AAE4C6W1"/>